<dbReference type="STRING" id="1869.MB27_32125"/>
<keyword evidence="2" id="KW-1185">Reference proteome</keyword>
<name>A0A0A6UDZ9_ACTUT</name>
<evidence type="ECO:0000313" key="1">
    <source>
        <dbReference type="EMBL" id="KHD73711.1"/>
    </source>
</evidence>
<dbReference type="EMBL" id="JRTT01000128">
    <property type="protein sequence ID" value="KHD73711.1"/>
    <property type="molecule type" value="Genomic_DNA"/>
</dbReference>
<organism evidence="1 2">
    <name type="scientific">Actinoplanes utahensis</name>
    <dbReference type="NCBI Taxonomy" id="1869"/>
    <lineage>
        <taxon>Bacteria</taxon>
        <taxon>Bacillati</taxon>
        <taxon>Actinomycetota</taxon>
        <taxon>Actinomycetes</taxon>
        <taxon>Micromonosporales</taxon>
        <taxon>Micromonosporaceae</taxon>
        <taxon>Actinoplanes</taxon>
    </lineage>
</organism>
<accession>A0A0A6UDZ9</accession>
<reference evidence="1 2" key="1">
    <citation type="submission" date="2014-10" db="EMBL/GenBank/DDBJ databases">
        <title>Draft genome sequence of Actinoplanes utahensis NRRL 12052.</title>
        <authorList>
            <person name="Velasco-Bucheli B."/>
            <person name="del Cerro C."/>
            <person name="Hormigo D."/>
            <person name="Garcia J.L."/>
            <person name="Acebal C."/>
            <person name="Arroyo M."/>
            <person name="de la Mata I."/>
        </authorList>
    </citation>
    <scope>NUCLEOTIDE SEQUENCE [LARGE SCALE GENOMIC DNA]</scope>
    <source>
        <strain evidence="1 2">NRRL 12052</strain>
    </source>
</reference>
<dbReference type="eggNOG" id="COG0457">
    <property type="taxonomic scope" value="Bacteria"/>
</dbReference>
<dbReference type="Proteomes" id="UP000054537">
    <property type="component" value="Unassembled WGS sequence"/>
</dbReference>
<dbReference type="OrthoDB" id="7171245at2"/>
<evidence type="ECO:0008006" key="3">
    <source>
        <dbReference type="Google" id="ProtNLM"/>
    </source>
</evidence>
<sequence length="283" mass="30210">MLPAMLPRQPVLDPAAAYPRIAALRTALDSGDWPACREILDAAEPVERTCLTTVAADADGVADFLRGVLRGDPADGAAGALLGRNLGGTPEAERILVDAAARSPYDPAIWTARVGTARSLGLGASEARRRYRRLAAIDPHHLPGQSAFLHHLCAHDAGAAHAFARTAAAEAAPGSLNPVLIAEYHLDRHLTGDRRHLAAEEVRAEIAGAADRSVRHPEFRRTHGWVQATSTFAMAFALIDDQTAAASLFASLGDFDSAWPWERLGDPATVISRYRKRASGGER</sequence>
<dbReference type="AlphaFoldDB" id="A0A0A6UDZ9"/>
<gene>
    <name evidence="1" type="ORF">MB27_32125</name>
</gene>
<proteinExistence type="predicted"/>
<protein>
    <recommendedName>
        <fullName evidence="3">Tetratricopeptide repeat protein</fullName>
    </recommendedName>
</protein>
<comment type="caution">
    <text evidence="1">The sequence shown here is derived from an EMBL/GenBank/DDBJ whole genome shotgun (WGS) entry which is preliminary data.</text>
</comment>
<evidence type="ECO:0000313" key="2">
    <source>
        <dbReference type="Proteomes" id="UP000054537"/>
    </source>
</evidence>